<accession>A0A6J4KFT3</accession>
<name>A0A6J4KFT3_9ACTN</name>
<feature type="compositionally biased region" description="Basic residues" evidence="1">
    <location>
        <begin position="221"/>
        <end position="255"/>
    </location>
</feature>
<dbReference type="EC" id="1.4.1.1" evidence="2"/>
<proteinExistence type="predicted"/>
<reference evidence="2" key="1">
    <citation type="submission" date="2020-02" db="EMBL/GenBank/DDBJ databases">
        <authorList>
            <person name="Meier V. D."/>
        </authorList>
    </citation>
    <scope>NUCLEOTIDE SEQUENCE</scope>
    <source>
        <strain evidence="2">AVDCRST_MAG07</strain>
    </source>
</reference>
<feature type="compositionally biased region" description="Basic residues" evidence="1">
    <location>
        <begin position="154"/>
        <end position="176"/>
    </location>
</feature>
<organism evidence="2">
    <name type="scientific">uncultured Frankineae bacterium</name>
    <dbReference type="NCBI Taxonomy" id="437475"/>
    <lineage>
        <taxon>Bacteria</taxon>
        <taxon>Bacillati</taxon>
        <taxon>Actinomycetota</taxon>
        <taxon>Actinomycetes</taxon>
        <taxon>Frankiales</taxon>
        <taxon>environmental samples</taxon>
    </lineage>
</organism>
<evidence type="ECO:0000256" key="1">
    <source>
        <dbReference type="SAM" id="MobiDB-lite"/>
    </source>
</evidence>
<feature type="compositionally biased region" description="Basic residues" evidence="1">
    <location>
        <begin position="342"/>
        <end position="366"/>
    </location>
</feature>
<feature type="non-terminal residue" evidence="2">
    <location>
        <position position="372"/>
    </location>
</feature>
<keyword evidence="2" id="KW-0560">Oxidoreductase</keyword>
<gene>
    <name evidence="2" type="ORF">AVDCRST_MAG07-1078</name>
</gene>
<feature type="compositionally biased region" description="Low complexity" evidence="1">
    <location>
        <begin position="141"/>
        <end position="150"/>
    </location>
</feature>
<dbReference type="EMBL" id="CADCUB010000001">
    <property type="protein sequence ID" value="CAA9303681.1"/>
    <property type="molecule type" value="Genomic_DNA"/>
</dbReference>
<feature type="compositionally biased region" description="Low complexity" evidence="1">
    <location>
        <begin position="122"/>
        <end position="131"/>
    </location>
</feature>
<dbReference type="AlphaFoldDB" id="A0A6J4KFT3"/>
<feature type="compositionally biased region" description="Basic residues" evidence="1">
    <location>
        <begin position="304"/>
        <end position="320"/>
    </location>
</feature>
<feature type="compositionally biased region" description="Basic and acidic residues" evidence="1">
    <location>
        <begin position="275"/>
        <end position="284"/>
    </location>
</feature>
<feature type="compositionally biased region" description="Basic residues" evidence="1">
    <location>
        <begin position="263"/>
        <end position="273"/>
    </location>
</feature>
<feature type="region of interest" description="Disordered" evidence="1">
    <location>
        <begin position="304"/>
        <end position="372"/>
    </location>
</feature>
<evidence type="ECO:0000313" key="2">
    <source>
        <dbReference type="EMBL" id="CAA9303681.1"/>
    </source>
</evidence>
<feature type="non-terminal residue" evidence="2">
    <location>
        <position position="1"/>
    </location>
</feature>
<dbReference type="GO" id="GO:0000286">
    <property type="term" value="F:alanine dehydrogenase activity"/>
    <property type="evidence" value="ECO:0007669"/>
    <property type="project" value="UniProtKB-EC"/>
</dbReference>
<feature type="compositionally biased region" description="Basic and acidic residues" evidence="1">
    <location>
        <begin position="187"/>
        <end position="203"/>
    </location>
</feature>
<feature type="compositionally biased region" description="Pro residues" evidence="1">
    <location>
        <begin position="84"/>
        <end position="94"/>
    </location>
</feature>
<feature type="compositionally biased region" description="Basic residues" evidence="1">
    <location>
        <begin position="45"/>
        <end position="69"/>
    </location>
</feature>
<sequence length="372" mass="41154">DPGRHPARSQGPRVPGSHHAVRGAGAGGLRPQRLDREGGGGRLLDHRRRVRRRRSHHRRLARRRLGRGRARPEGQGADRLGVRPPAPRPGPVHLPAPGGLARVHRRAAERRHDGRGVRDGAAARPLSAPARPDVRGRRTDGAAGRSPLPGARGGRARCAARRGVRCLRRQGRRARRGGVGAQRGGHRPRDAGRGPAARQERRPAAGGRPHLPGPHADRHQQHLRGRAGRARRRSRDRGGARPRRQGAHPHHRRPGRGHEARRGARRHLRRPGRVLRVDASDHPLRPRLRGQRLPVLLRRQHARRGAQHLHLRPHQRHAAVRRRDREPGRTGGRAGRSGPRAGRQHRRRAAGLRAGRRGARPARRAAVRGAGL</sequence>
<feature type="region of interest" description="Disordered" evidence="1">
    <location>
        <begin position="1"/>
        <end position="289"/>
    </location>
</feature>
<protein>
    <submittedName>
        <fullName evidence="2">Alanine dehydrogenase</fullName>
        <ecNumber evidence="2">1.4.1.1</ecNumber>
    </submittedName>
</protein>